<sequence length="113" mass="12357">MSYLRPRCPPSTSRAATATPTCPPAAATTTGANVLRYIGLRICMIVVLVVLSILLRDHFLDLVDFTGATAITMSSIILPLVFYLKVFWTKLPAWEKLLCMPLRTFAPSPASMA</sequence>
<evidence type="ECO:0000313" key="8">
    <source>
        <dbReference type="EMBL" id="KAE9056220.1"/>
    </source>
</evidence>
<keyword evidence="3 6" id="KW-1133">Transmembrane helix</keyword>
<dbReference type="GO" id="GO:0016020">
    <property type="term" value="C:membrane"/>
    <property type="evidence" value="ECO:0007669"/>
    <property type="project" value="UniProtKB-SubCell"/>
</dbReference>
<evidence type="ECO:0000256" key="5">
    <source>
        <dbReference type="SAM" id="MobiDB-lite"/>
    </source>
</evidence>
<evidence type="ECO:0000256" key="1">
    <source>
        <dbReference type="ARBA" id="ARBA00004370"/>
    </source>
</evidence>
<comment type="caution">
    <text evidence="9">The sequence shown here is derived from an EMBL/GenBank/DDBJ whole genome shotgun (WGS) entry which is preliminary data.</text>
</comment>
<gene>
    <name evidence="9" type="ORF">PF004_g31545</name>
    <name evidence="8" type="ORF">PF010_g31846</name>
</gene>
<feature type="domain" description="Amino acid transporter transmembrane" evidence="7">
    <location>
        <begin position="32"/>
        <end position="100"/>
    </location>
</feature>
<dbReference type="Proteomes" id="UP000476176">
    <property type="component" value="Unassembled WGS sequence"/>
</dbReference>
<organism evidence="9 10">
    <name type="scientific">Phytophthora fragariae</name>
    <dbReference type="NCBI Taxonomy" id="53985"/>
    <lineage>
        <taxon>Eukaryota</taxon>
        <taxon>Sar</taxon>
        <taxon>Stramenopiles</taxon>
        <taxon>Oomycota</taxon>
        <taxon>Peronosporomycetes</taxon>
        <taxon>Peronosporales</taxon>
        <taxon>Peronosporaceae</taxon>
        <taxon>Phytophthora</taxon>
    </lineage>
</organism>
<proteinExistence type="predicted"/>
<evidence type="ECO:0000256" key="4">
    <source>
        <dbReference type="ARBA" id="ARBA00023136"/>
    </source>
</evidence>
<feature type="region of interest" description="Disordered" evidence="5">
    <location>
        <begin position="1"/>
        <end position="20"/>
    </location>
</feature>
<dbReference type="AlphaFoldDB" id="A0A6G0M8S4"/>
<protein>
    <recommendedName>
        <fullName evidence="7">Amino acid transporter transmembrane domain-containing protein</fullName>
    </recommendedName>
</protein>
<evidence type="ECO:0000313" key="10">
    <source>
        <dbReference type="Proteomes" id="UP000476176"/>
    </source>
</evidence>
<reference evidence="10 11" key="1">
    <citation type="submission" date="2018-09" db="EMBL/GenBank/DDBJ databases">
        <title>Genomic investigation of the strawberry pathogen Phytophthora fragariae indicates pathogenicity is determined by transcriptional variation in three key races.</title>
        <authorList>
            <person name="Adams T.M."/>
            <person name="Armitage A.D."/>
            <person name="Sobczyk M.K."/>
            <person name="Bates H.J."/>
            <person name="Dunwell J.M."/>
            <person name="Nellist C.F."/>
            <person name="Harrison R.J."/>
        </authorList>
    </citation>
    <scope>NUCLEOTIDE SEQUENCE [LARGE SCALE GENOMIC DNA]</scope>
    <source>
        <strain evidence="9 10">BC-23</strain>
        <strain evidence="8 11">ONT-3</strain>
    </source>
</reference>
<dbReference type="InterPro" id="IPR013057">
    <property type="entry name" value="AA_transpt_TM"/>
</dbReference>
<dbReference type="Proteomes" id="UP000488956">
    <property type="component" value="Unassembled WGS sequence"/>
</dbReference>
<evidence type="ECO:0000313" key="11">
    <source>
        <dbReference type="Proteomes" id="UP000488956"/>
    </source>
</evidence>
<feature type="transmembrane region" description="Helical" evidence="6">
    <location>
        <begin position="34"/>
        <end position="55"/>
    </location>
</feature>
<evidence type="ECO:0000256" key="3">
    <source>
        <dbReference type="ARBA" id="ARBA00022989"/>
    </source>
</evidence>
<feature type="transmembrane region" description="Helical" evidence="6">
    <location>
        <begin position="62"/>
        <end position="84"/>
    </location>
</feature>
<comment type="subcellular location">
    <subcellularLocation>
        <location evidence="1">Membrane</location>
    </subcellularLocation>
</comment>
<evidence type="ECO:0000256" key="6">
    <source>
        <dbReference type="SAM" id="Phobius"/>
    </source>
</evidence>
<keyword evidence="4 6" id="KW-0472">Membrane</keyword>
<feature type="compositionally biased region" description="Low complexity" evidence="5">
    <location>
        <begin position="10"/>
        <end position="20"/>
    </location>
</feature>
<accession>A0A6G0M8S4</accession>
<evidence type="ECO:0000313" key="9">
    <source>
        <dbReference type="EMBL" id="KAE9159426.1"/>
    </source>
</evidence>
<name>A0A6G0M8S4_9STRA</name>
<evidence type="ECO:0000259" key="7">
    <source>
        <dbReference type="Pfam" id="PF01490"/>
    </source>
</evidence>
<keyword evidence="2 6" id="KW-0812">Transmembrane</keyword>
<evidence type="ECO:0000256" key="2">
    <source>
        <dbReference type="ARBA" id="ARBA00022692"/>
    </source>
</evidence>
<dbReference type="EMBL" id="QXFX01007939">
    <property type="protein sequence ID" value="KAE9056220.1"/>
    <property type="molecule type" value="Genomic_DNA"/>
</dbReference>
<dbReference type="EMBL" id="QXGC01008018">
    <property type="protein sequence ID" value="KAE9159426.1"/>
    <property type="molecule type" value="Genomic_DNA"/>
</dbReference>
<dbReference type="Pfam" id="PF01490">
    <property type="entry name" value="Aa_trans"/>
    <property type="match status" value="1"/>
</dbReference>